<reference evidence="2 3" key="1">
    <citation type="submission" date="2018-06" db="EMBL/GenBank/DDBJ databases">
        <title>Genomic Encyclopedia of Type Strains, Phase IV (KMG-IV): sequencing the most valuable type-strain genomes for metagenomic binning, comparative biology and taxonomic classification.</title>
        <authorList>
            <person name="Goeker M."/>
        </authorList>
    </citation>
    <scope>NUCLEOTIDE SEQUENCE [LARGE SCALE GENOMIC DNA]</scope>
    <source>
        <strain evidence="2 3">DSM 30166</strain>
    </source>
</reference>
<dbReference type="InterPro" id="IPR000873">
    <property type="entry name" value="AMP-dep_synth/lig_dom"/>
</dbReference>
<evidence type="ECO:0000313" key="3">
    <source>
        <dbReference type="Proteomes" id="UP000253046"/>
    </source>
</evidence>
<dbReference type="PANTHER" id="PTHR45527:SF1">
    <property type="entry name" value="FATTY ACID SYNTHASE"/>
    <property type="match status" value="1"/>
</dbReference>
<dbReference type="InterPro" id="IPR036736">
    <property type="entry name" value="ACP-like_sf"/>
</dbReference>
<dbReference type="Gene3D" id="3.40.50.12780">
    <property type="entry name" value="N-terminal domain of ligase-like"/>
    <property type="match status" value="1"/>
</dbReference>
<dbReference type="EMBL" id="QNRY01000010">
    <property type="protein sequence ID" value="RBP63784.1"/>
    <property type="molecule type" value="Genomic_DNA"/>
</dbReference>
<dbReference type="GO" id="GO:0044550">
    <property type="term" value="P:secondary metabolite biosynthetic process"/>
    <property type="evidence" value="ECO:0007669"/>
    <property type="project" value="TreeGrafter"/>
</dbReference>
<proteinExistence type="predicted"/>
<dbReference type="PROSITE" id="PS00455">
    <property type="entry name" value="AMP_BINDING"/>
    <property type="match status" value="1"/>
</dbReference>
<dbReference type="Pfam" id="PF00668">
    <property type="entry name" value="Condensation"/>
    <property type="match status" value="1"/>
</dbReference>
<dbReference type="InterPro" id="IPR020845">
    <property type="entry name" value="AMP-binding_CS"/>
</dbReference>
<keyword evidence="3" id="KW-1185">Reference proteome</keyword>
<feature type="domain" description="Carrier" evidence="1">
    <location>
        <begin position="514"/>
        <end position="589"/>
    </location>
</feature>
<protein>
    <submittedName>
        <fullName evidence="2">Amino acid adenylation domain-containing protein</fullName>
    </submittedName>
</protein>
<dbReference type="GO" id="GO:0031177">
    <property type="term" value="F:phosphopantetheine binding"/>
    <property type="evidence" value="ECO:0007669"/>
    <property type="project" value="TreeGrafter"/>
</dbReference>
<dbReference type="Gene3D" id="3.30.300.30">
    <property type="match status" value="1"/>
</dbReference>
<dbReference type="GO" id="GO:0005737">
    <property type="term" value="C:cytoplasm"/>
    <property type="evidence" value="ECO:0007669"/>
    <property type="project" value="TreeGrafter"/>
</dbReference>
<dbReference type="RefSeq" id="WP_113865825.1">
    <property type="nucleotide sequence ID" value="NZ_AGJP01000001.1"/>
</dbReference>
<dbReference type="CDD" id="cd05930">
    <property type="entry name" value="A_NRPS"/>
    <property type="match status" value="1"/>
</dbReference>
<accession>A0A366I7Z3</accession>
<dbReference type="InterPro" id="IPR045851">
    <property type="entry name" value="AMP-bd_C_sf"/>
</dbReference>
<organism evidence="2 3">
    <name type="scientific">Brenneria salicis ATCC 15712 = DSM 30166</name>
    <dbReference type="NCBI Taxonomy" id="714314"/>
    <lineage>
        <taxon>Bacteria</taxon>
        <taxon>Pseudomonadati</taxon>
        <taxon>Pseudomonadota</taxon>
        <taxon>Gammaproteobacteria</taxon>
        <taxon>Enterobacterales</taxon>
        <taxon>Pectobacteriaceae</taxon>
        <taxon>Brenneria</taxon>
    </lineage>
</organism>
<dbReference type="InterPro" id="IPR042099">
    <property type="entry name" value="ANL_N_sf"/>
</dbReference>
<dbReference type="Pfam" id="PF13193">
    <property type="entry name" value="AMP-binding_C"/>
    <property type="match status" value="1"/>
</dbReference>
<dbReference type="Gene3D" id="3.30.559.30">
    <property type="entry name" value="Nonribosomal peptide synthetase, condensation domain"/>
    <property type="match status" value="1"/>
</dbReference>
<sequence length="1027" mass="116548">MKNSKPVFNTISEWSIKTPDQVAVNFGGHTLNYRQLEQQSRLLADYLLLNYPANGKGRIAVYLEPGLMMPVVLLAIMKAGYTYVPLSHFHPMERIRQILDDASAFLLLSTRTMLSSVRIDNDFPTTLALEDIHYPMAPYSVVLPTVDDNDLAYILYTSGSTGIPKGAAITQRNLSYYLGRFNDDVWSRTGALLPLTSSLSFAAAVTQLYAPLLRGDTLHILPADSLNEPAALLGWYQQHPDGALYCVPTVWDELLNYQAGSRPAAALPKTVFLSGEPVSFDLKERTFRQIPDVRLFNLYGPTETTANCSFSELEKGKVVTLGRALRGSEILIMDENLQPVAEGEEGEICAIGDGVARGYIHREALTRQRFFTYRRGENRYWGHRTGDLGKVTPQGEILYLGRIDRQIKINGIRIEPEEIEIALRQHPDIDKALVRPIQESDGHQRLAAYLVSRNPELPTNDVRRFLQSKLPRAMLPAYFIMLESLPKLPNGKLDIQRLPVPCAQRPELGYPFKEAANELEQELIDIWQEVLGFREVGANDDFFELGGGSLQAMKARLLIRKRLFSDIDYPLFFNNATPHLLAFIVPYYVNDDEPSVNTHKTDIDDFAPSSHQRYFLTVDQLSPDPSVYQLAFRLTIEGALDDAAVEWSLKRILAGNPVLRTRFDLDSTACFEGYYAPEAIPLVRLTGIVAHRLANTLSDRELLTLAGTADMDLEKTPLVRFQLLSLTAQRHILLVRAHHTVFDHDSIGLFFNQFTDYLRAYAAGDRHYRINSAKHYRHYRQQRHQQINPNRYPQERAFWRNKLADDLRAGADASAFPSMVDQEGENYWCILSEPLSLAIKRYAQKHRTTAFVCMLTAFNRLLNLTTRYHHIPIGIPVSNRMLYEHAATIGCFVNMVTYYDAPNLEDDFAVVLARSQQKIHAILDNQTMPYDELVNDLRAAGGVDRLRFPVSFNYLTAMPPAVRINSSEYRITDIANKQARLDLTLSVYDEDALALCFNYRKNAFSADDIATFSRHYHQLLTDIAQLR</sequence>
<dbReference type="SUPFAM" id="SSF56801">
    <property type="entry name" value="Acetyl-CoA synthetase-like"/>
    <property type="match status" value="1"/>
</dbReference>
<dbReference type="SUPFAM" id="SSF52777">
    <property type="entry name" value="CoA-dependent acyltransferases"/>
    <property type="match status" value="2"/>
</dbReference>
<dbReference type="Proteomes" id="UP000253046">
    <property type="component" value="Unassembled WGS sequence"/>
</dbReference>
<comment type="caution">
    <text evidence="2">The sequence shown here is derived from an EMBL/GenBank/DDBJ whole genome shotgun (WGS) entry which is preliminary data.</text>
</comment>
<dbReference type="PANTHER" id="PTHR45527">
    <property type="entry name" value="NONRIBOSOMAL PEPTIDE SYNTHETASE"/>
    <property type="match status" value="1"/>
</dbReference>
<dbReference type="Gene3D" id="1.10.1200.10">
    <property type="entry name" value="ACP-like"/>
    <property type="match status" value="1"/>
</dbReference>
<dbReference type="GO" id="GO:0003824">
    <property type="term" value="F:catalytic activity"/>
    <property type="evidence" value="ECO:0007669"/>
    <property type="project" value="InterPro"/>
</dbReference>
<dbReference type="Pfam" id="PF00501">
    <property type="entry name" value="AMP-binding"/>
    <property type="match status" value="1"/>
</dbReference>
<dbReference type="InterPro" id="IPR009081">
    <property type="entry name" value="PP-bd_ACP"/>
</dbReference>
<dbReference type="PROSITE" id="PS50075">
    <property type="entry name" value="CARRIER"/>
    <property type="match status" value="1"/>
</dbReference>
<dbReference type="SUPFAM" id="SSF47336">
    <property type="entry name" value="ACP-like"/>
    <property type="match status" value="1"/>
</dbReference>
<dbReference type="GO" id="GO:0043041">
    <property type="term" value="P:amino acid activation for nonribosomal peptide biosynthetic process"/>
    <property type="evidence" value="ECO:0007669"/>
    <property type="project" value="TreeGrafter"/>
</dbReference>
<evidence type="ECO:0000259" key="1">
    <source>
        <dbReference type="PROSITE" id="PS50075"/>
    </source>
</evidence>
<dbReference type="InterPro" id="IPR025110">
    <property type="entry name" value="AMP-bd_C"/>
</dbReference>
<dbReference type="InterPro" id="IPR023213">
    <property type="entry name" value="CAT-like_dom_sf"/>
</dbReference>
<name>A0A366I7Z3_9GAMM</name>
<dbReference type="Gene3D" id="3.30.559.10">
    <property type="entry name" value="Chloramphenicol acetyltransferase-like domain"/>
    <property type="match status" value="1"/>
</dbReference>
<dbReference type="AlphaFoldDB" id="A0A366I7Z3"/>
<evidence type="ECO:0000313" key="2">
    <source>
        <dbReference type="EMBL" id="RBP63784.1"/>
    </source>
</evidence>
<dbReference type="OrthoDB" id="5817163at2"/>
<dbReference type="InterPro" id="IPR001242">
    <property type="entry name" value="Condensation_dom"/>
</dbReference>
<gene>
    <name evidence="2" type="ORF">DES54_11087</name>
</gene>
<dbReference type="Pfam" id="PF00550">
    <property type="entry name" value="PP-binding"/>
    <property type="match status" value="1"/>
</dbReference>